<dbReference type="SUPFAM" id="SSF53850">
    <property type="entry name" value="Periplasmic binding protein-like II"/>
    <property type="match status" value="1"/>
</dbReference>
<dbReference type="PROSITE" id="PS51257">
    <property type="entry name" value="PROKAR_LIPOPROTEIN"/>
    <property type="match status" value="1"/>
</dbReference>
<keyword evidence="2" id="KW-0813">Transport</keyword>
<sequence>MKMSNKLRNLSLVIAGVLMTGLSGCSNAKPDQLRIGWTAWADADVVSLMAEKLIESHYEQPVERVMADIGIQYDSVARGKLDLMLMAWLPKTHDKYWQKVSDRVVDLGTMYSGRIGWVVPDYVPKQRIGSIGDLSDPKIANDFNNTVQGIDPGSGLMQASEQALTAYDLSDLKLISASGAAMTAVLDRAINDDRWVVVTGWTPHWMFARYKLRFLKDPKSVFGGQEGIHAIARLGLDKDHPKVVAFFTRFKLSDGQLDTMLLDAQNTSTEEAVNNYIANNRNQIDYWMNGTMQEPKDREAKP</sequence>
<dbReference type="GO" id="GO:0043190">
    <property type="term" value="C:ATP-binding cassette (ABC) transporter complex"/>
    <property type="evidence" value="ECO:0007669"/>
    <property type="project" value="InterPro"/>
</dbReference>
<evidence type="ECO:0000259" key="6">
    <source>
        <dbReference type="Pfam" id="PF04069"/>
    </source>
</evidence>
<dbReference type="HOGENOM" id="CLU_008673_1_0_3"/>
<dbReference type="GO" id="GO:0005275">
    <property type="term" value="F:amine transmembrane transporter activity"/>
    <property type="evidence" value="ECO:0007669"/>
    <property type="project" value="TreeGrafter"/>
</dbReference>
<keyword evidence="5" id="KW-0732">Signal</keyword>
<keyword evidence="4" id="KW-0472">Membrane</keyword>
<feature type="domain" description="ABC-type glycine betaine transport system substrate-binding" evidence="6">
    <location>
        <begin position="32"/>
        <end position="278"/>
    </location>
</feature>
<feature type="chain" id="PRO_5004294451" evidence="5">
    <location>
        <begin position="29"/>
        <end position="302"/>
    </location>
</feature>
<dbReference type="KEGG" id="pmt:PMT_0555"/>
<organism evidence="7 8">
    <name type="scientific">Prochlorococcus marinus (strain MIT 9313)</name>
    <dbReference type="NCBI Taxonomy" id="74547"/>
    <lineage>
        <taxon>Bacteria</taxon>
        <taxon>Bacillati</taxon>
        <taxon>Cyanobacteriota</taxon>
        <taxon>Cyanophyceae</taxon>
        <taxon>Synechococcales</taxon>
        <taxon>Prochlorococcaceae</taxon>
        <taxon>Prochlorococcus</taxon>
    </lineage>
</organism>
<dbReference type="PANTHER" id="PTHR47737:SF1">
    <property type="entry name" value="GLYCINE BETAINE_PROLINE BETAINE TRANSPORT SYSTEM PERMEASE PROTEIN PROW"/>
    <property type="match status" value="1"/>
</dbReference>
<dbReference type="Gene3D" id="3.40.190.100">
    <property type="entry name" value="Glycine betaine-binding periplasmic protein, domain 2"/>
    <property type="match status" value="1"/>
</dbReference>
<dbReference type="GO" id="GO:0015226">
    <property type="term" value="F:carnitine transmembrane transporter activity"/>
    <property type="evidence" value="ECO:0007669"/>
    <property type="project" value="TreeGrafter"/>
</dbReference>
<evidence type="ECO:0000256" key="3">
    <source>
        <dbReference type="ARBA" id="ARBA00022475"/>
    </source>
</evidence>
<keyword evidence="8" id="KW-1185">Reference proteome</keyword>
<dbReference type="GO" id="GO:0015871">
    <property type="term" value="P:choline transport"/>
    <property type="evidence" value="ECO:0007669"/>
    <property type="project" value="TreeGrafter"/>
</dbReference>
<evidence type="ECO:0000313" key="7">
    <source>
        <dbReference type="EMBL" id="CAE20730.1"/>
    </source>
</evidence>
<reference evidence="7 8" key="1">
    <citation type="journal article" date="2003" name="Nature">
        <title>Genome divergence in two Prochlorococcus ecotypes reflects oceanic niche differentiation.</title>
        <authorList>
            <person name="Rocap G."/>
            <person name="Larimer F.W."/>
            <person name="Lamerdin J.E."/>
            <person name="Malfatti S."/>
            <person name="Chain P."/>
            <person name="Ahlgren N.A."/>
            <person name="Arellano A."/>
            <person name="Coleman M."/>
            <person name="Hauser L."/>
            <person name="Hess W.R."/>
            <person name="Johnson Z.I."/>
            <person name="Land M.L."/>
            <person name="Lindell D."/>
            <person name="Post A.F."/>
            <person name="Regala W."/>
            <person name="Shah M."/>
            <person name="Shaw S.L."/>
            <person name="Steglich C."/>
            <person name="Sullivan M.B."/>
            <person name="Ting C.S."/>
            <person name="Tolonen A."/>
            <person name="Webb E.A."/>
            <person name="Zinser E.R."/>
            <person name="Chisholm S.W."/>
        </authorList>
    </citation>
    <scope>NUCLEOTIDE SEQUENCE [LARGE SCALE GENOMIC DNA]</scope>
    <source>
        <strain evidence="8">MIT 9313</strain>
    </source>
</reference>
<dbReference type="Gene3D" id="3.40.190.10">
    <property type="entry name" value="Periplasmic binding protein-like II"/>
    <property type="match status" value="1"/>
</dbReference>
<dbReference type="Proteomes" id="UP000001423">
    <property type="component" value="Chromosome"/>
</dbReference>
<dbReference type="AlphaFoldDB" id="Q7V819"/>
<dbReference type="Pfam" id="PF04069">
    <property type="entry name" value="OpuAC"/>
    <property type="match status" value="1"/>
</dbReference>
<evidence type="ECO:0000256" key="4">
    <source>
        <dbReference type="ARBA" id="ARBA00023136"/>
    </source>
</evidence>
<comment type="subcellular location">
    <subcellularLocation>
        <location evidence="1">Cell membrane</location>
    </subcellularLocation>
</comment>
<dbReference type="CDD" id="cd13639">
    <property type="entry name" value="PBP2_OpuAC_like"/>
    <property type="match status" value="1"/>
</dbReference>
<evidence type="ECO:0000256" key="2">
    <source>
        <dbReference type="ARBA" id="ARBA00022448"/>
    </source>
</evidence>
<dbReference type="EMBL" id="BX548175">
    <property type="protein sequence ID" value="CAE20730.1"/>
    <property type="molecule type" value="Genomic_DNA"/>
</dbReference>
<gene>
    <name evidence="7" type="ordered locus">PMT_0555</name>
</gene>
<name>Q7V819_PROMM</name>
<dbReference type="PANTHER" id="PTHR47737">
    <property type="entry name" value="GLYCINE BETAINE/PROLINE BETAINE TRANSPORT SYSTEM PERMEASE PROTEIN PROW"/>
    <property type="match status" value="1"/>
</dbReference>
<proteinExistence type="predicted"/>
<evidence type="ECO:0000256" key="5">
    <source>
        <dbReference type="SAM" id="SignalP"/>
    </source>
</evidence>
<dbReference type="RefSeq" id="WP_011129934.1">
    <property type="nucleotide sequence ID" value="NC_005071.1"/>
</dbReference>
<dbReference type="eggNOG" id="COG2113">
    <property type="taxonomic scope" value="Bacteria"/>
</dbReference>
<keyword evidence="3" id="KW-1003">Cell membrane</keyword>
<accession>Q7V819</accession>
<evidence type="ECO:0000313" key="8">
    <source>
        <dbReference type="Proteomes" id="UP000001423"/>
    </source>
</evidence>
<protein>
    <submittedName>
        <fullName evidence="7">ABC transporter substrate binding protein, glycine betaine/proline family</fullName>
    </submittedName>
</protein>
<evidence type="ECO:0000256" key="1">
    <source>
        <dbReference type="ARBA" id="ARBA00004236"/>
    </source>
</evidence>
<feature type="signal peptide" evidence="5">
    <location>
        <begin position="1"/>
        <end position="28"/>
    </location>
</feature>
<dbReference type="GO" id="GO:0031460">
    <property type="term" value="P:glycine betaine transport"/>
    <property type="evidence" value="ECO:0007669"/>
    <property type="project" value="TreeGrafter"/>
</dbReference>
<dbReference type="InterPro" id="IPR007210">
    <property type="entry name" value="ABC_Gly_betaine_transp_sub-bd"/>
</dbReference>